<dbReference type="RefSeq" id="WP_147361476.1">
    <property type="nucleotide sequence ID" value="NZ_QXDF01000001.1"/>
</dbReference>
<gene>
    <name evidence="1" type="ORF">BXY53_0571</name>
</gene>
<evidence type="ECO:0000313" key="2">
    <source>
        <dbReference type="Proteomes" id="UP000266273"/>
    </source>
</evidence>
<comment type="caution">
    <text evidence="1">The sequence shown here is derived from an EMBL/GenBank/DDBJ whole genome shotgun (WGS) entry which is preliminary data.</text>
</comment>
<dbReference type="AlphaFoldDB" id="A0A397Q6T4"/>
<dbReference type="Proteomes" id="UP000266273">
    <property type="component" value="Unassembled WGS sequence"/>
</dbReference>
<organism evidence="1 2">
    <name type="scientific">Dichotomicrobium thermohalophilum</name>
    <dbReference type="NCBI Taxonomy" id="933063"/>
    <lineage>
        <taxon>Bacteria</taxon>
        <taxon>Pseudomonadati</taxon>
        <taxon>Pseudomonadota</taxon>
        <taxon>Alphaproteobacteria</taxon>
        <taxon>Hyphomicrobiales</taxon>
        <taxon>Hyphomicrobiaceae</taxon>
        <taxon>Dichotomicrobium</taxon>
    </lineage>
</organism>
<dbReference type="EMBL" id="QXDF01000001">
    <property type="protein sequence ID" value="RIA55505.1"/>
    <property type="molecule type" value="Genomic_DNA"/>
</dbReference>
<keyword evidence="2" id="KW-1185">Reference proteome</keyword>
<evidence type="ECO:0000313" key="1">
    <source>
        <dbReference type="EMBL" id="RIA55505.1"/>
    </source>
</evidence>
<name>A0A397Q6T4_9HYPH</name>
<proteinExistence type="predicted"/>
<accession>A0A397Q6T4</accession>
<reference evidence="1 2" key="1">
    <citation type="submission" date="2018-08" db="EMBL/GenBank/DDBJ databases">
        <title>Genomic Encyclopedia of Archaeal and Bacterial Type Strains, Phase II (KMG-II): from individual species to whole genera.</title>
        <authorList>
            <person name="Goeker M."/>
        </authorList>
    </citation>
    <scope>NUCLEOTIDE SEQUENCE [LARGE SCALE GENOMIC DNA]</scope>
    <source>
        <strain evidence="1 2">DSM 5002</strain>
    </source>
</reference>
<protein>
    <submittedName>
        <fullName evidence="1">Uncharacterized protein</fullName>
    </submittedName>
</protein>
<sequence length="126" mass="14268">MTSDDSGNLPTDAELDQMLTDPGIRSKLGQILEANDIDTPLDDMTQETQRDVLRQVIHQQQQQAQASEVPEHLVDALLGDEKMRPALEQALQAAGIDKSLDEMEEDERRHYARQFIEALQQSQQNQ</sequence>